<sequence>MPKAYTPLRRPGVPPRRPNETSKKPAPLTTEQQKEKRDNGWNIPMKHANKLAKRFDMKARYFLDIFSQGGAHMIHHQENTNPYNAFKSVKAAEAREQGTAMTGGRPPQGPLPRIPGPHEGRAGYARRRIRQDEAAQFSSAPRHAASAGSRCFQRRSEYEDARACSALASAFGLEGFFCIGYMEVVTRKKWSTSEVGMKQEAFAIAGCDAANMLRTSAQKINFMKGEIVRLLLKNLVDVSKVSDARLAWKWFEEDVVPALWRGARGMDHGAYYGPQPPQHLRHRHPKAPRRPSRPVNARSGSFSREEAADRLKKWEEEVSAGKVHRKAPSASLRCRRPAETHQGRG</sequence>
<organism evidence="2 3">
    <name type="scientific">Favolaschia claudopus</name>
    <dbReference type="NCBI Taxonomy" id="2862362"/>
    <lineage>
        <taxon>Eukaryota</taxon>
        <taxon>Fungi</taxon>
        <taxon>Dikarya</taxon>
        <taxon>Basidiomycota</taxon>
        <taxon>Agaricomycotina</taxon>
        <taxon>Agaricomycetes</taxon>
        <taxon>Agaricomycetidae</taxon>
        <taxon>Agaricales</taxon>
        <taxon>Marasmiineae</taxon>
        <taxon>Mycenaceae</taxon>
        <taxon>Favolaschia</taxon>
    </lineage>
</organism>
<evidence type="ECO:0000313" key="2">
    <source>
        <dbReference type="EMBL" id="KAK6996082.1"/>
    </source>
</evidence>
<proteinExistence type="predicted"/>
<feature type="compositionally biased region" description="Basic and acidic residues" evidence="1">
    <location>
        <begin position="303"/>
        <end position="316"/>
    </location>
</feature>
<evidence type="ECO:0000313" key="3">
    <source>
        <dbReference type="Proteomes" id="UP001362999"/>
    </source>
</evidence>
<dbReference type="EMBL" id="JAWWNJ010000099">
    <property type="protein sequence ID" value="KAK6996082.1"/>
    <property type="molecule type" value="Genomic_DNA"/>
</dbReference>
<reference evidence="2 3" key="1">
    <citation type="journal article" date="2024" name="J Genomics">
        <title>Draft genome sequencing and assembly of Favolaschia claudopus CIRM-BRFM 2984 isolated from oak limbs.</title>
        <authorList>
            <person name="Navarro D."/>
            <person name="Drula E."/>
            <person name="Chaduli D."/>
            <person name="Cazenave R."/>
            <person name="Ahrendt S."/>
            <person name="Wang J."/>
            <person name="Lipzen A."/>
            <person name="Daum C."/>
            <person name="Barry K."/>
            <person name="Grigoriev I.V."/>
            <person name="Favel A."/>
            <person name="Rosso M.N."/>
            <person name="Martin F."/>
        </authorList>
    </citation>
    <scope>NUCLEOTIDE SEQUENCE [LARGE SCALE GENOMIC DNA]</scope>
    <source>
        <strain evidence="2 3">CIRM-BRFM 2984</strain>
    </source>
</reference>
<dbReference type="AlphaFoldDB" id="A0AAV9ZXY6"/>
<name>A0AAV9ZXY6_9AGAR</name>
<feature type="region of interest" description="Disordered" evidence="1">
    <location>
        <begin position="99"/>
        <end position="121"/>
    </location>
</feature>
<gene>
    <name evidence="2" type="ORF">R3P38DRAFT_3222637</name>
</gene>
<feature type="region of interest" description="Disordered" evidence="1">
    <location>
        <begin position="270"/>
        <end position="345"/>
    </location>
</feature>
<keyword evidence="3" id="KW-1185">Reference proteome</keyword>
<comment type="caution">
    <text evidence="2">The sequence shown here is derived from an EMBL/GenBank/DDBJ whole genome shotgun (WGS) entry which is preliminary data.</text>
</comment>
<feature type="compositionally biased region" description="Basic and acidic residues" evidence="1">
    <location>
        <begin position="336"/>
        <end position="345"/>
    </location>
</feature>
<feature type="region of interest" description="Disordered" evidence="1">
    <location>
        <begin position="1"/>
        <end position="41"/>
    </location>
</feature>
<protein>
    <submittedName>
        <fullName evidence="2">Uncharacterized protein</fullName>
    </submittedName>
</protein>
<evidence type="ECO:0000256" key="1">
    <source>
        <dbReference type="SAM" id="MobiDB-lite"/>
    </source>
</evidence>
<accession>A0AAV9ZXY6</accession>
<feature type="compositionally biased region" description="Basic residues" evidence="1">
    <location>
        <begin position="279"/>
        <end position="292"/>
    </location>
</feature>
<dbReference type="Proteomes" id="UP001362999">
    <property type="component" value="Unassembled WGS sequence"/>
</dbReference>